<keyword evidence="16" id="KW-1185">Reference proteome</keyword>
<keyword evidence="12" id="KW-0325">Glycoprotein</keyword>
<sequence length="519" mass="59479">MKRLKCFLSLIFLWLPSVTLEKLNKNYAMSIFDLGELLTHSQVLVNQLEVYADKLQQRVDLVDSYIEIMKEKMAQAERMDSDPRLDPLSSFPFMRHMQSDWANILWHLEQQPGEAQATAISLLHSELPTAKDLRETIDGLFRIQLIYNLNGSDMARGILMGVQHNYSLTAFEVHTMAKYLVEAEEYIEARDWISVALDLYQADEANWDLYELQGLSSDSLFELHVEVLDNLSADKEMPLALMMEAVKRHPESHNLKRALTRLEMSVRIGEEPQGQEMEDVFSYFRCCSSECRRGSRLYCLYNSKATAFLRLAPLKMELLSLDPYVVLYHDVLSDSEMLALKTLAKGVLVRSVTYNVTKKEISEDPHRTTKVVWLDRDSDLSNSVVSRMEILTGDMTSLDLNSSEPFQVINYGIGGHYAQHADYFTENGSDPHLPDRIVTVLFYLSDVPLGGATVFPLINLSVMPKKGSALFWYNLDHRGHGMSSTYHSACPVVIGSKWIMTKWINRLPQLFRRPCLREQ</sequence>
<dbReference type="GO" id="GO:0031418">
    <property type="term" value="F:L-ascorbic acid binding"/>
    <property type="evidence" value="ECO:0007669"/>
    <property type="project" value="UniProtKB-KW"/>
</dbReference>
<evidence type="ECO:0000256" key="4">
    <source>
        <dbReference type="ARBA" id="ARBA00006511"/>
    </source>
</evidence>
<organism evidence="15 16">
    <name type="scientific">Drosophila madeirensis</name>
    <name type="common">Fruit fly</name>
    <dbReference type="NCBI Taxonomy" id="30013"/>
    <lineage>
        <taxon>Eukaryota</taxon>
        <taxon>Metazoa</taxon>
        <taxon>Ecdysozoa</taxon>
        <taxon>Arthropoda</taxon>
        <taxon>Hexapoda</taxon>
        <taxon>Insecta</taxon>
        <taxon>Pterygota</taxon>
        <taxon>Neoptera</taxon>
        <taxon>Endopterygota</taxon>
        <taxon>Diptera</taxon>
        <taxon>Brachycera</taxon>
        <taxon>Muscomorpha</taxon>
        <taxon>Ephydroidea</taxon>
        <taxon>Drosophilidae</taxon>
        <taxon>Drosophila</taxon>
        <taxon>Sophophora</taxon>
    </lineage>
</organism>
<dbReference type="GO" id="GO:0005788">
    <property type="term" value="C:endoplasmic reticulum lumen"/>
    <property type="evidence" value="ECO:0007669"/>
    <property type="project" value="UniProtKB-SubCell"/>
</dbReference>
<comment type="cofactor">
    <cofactor evidence="1">
        <name>L-ascorbate</name>
        <dbReference type="ChEBI" id="CHEBI:38290"/>
    </cofactor>
</comment>
<dbReference type="EMBL" id="AP029263">
    <property type="protein sequence ID" value="BFF93077.1"/>
    <property type="molecule type" value="Genomic_DNA"/>
</dbReference>
<dbReference type="Gene3D" id="2.60.120.620">
    <property type="entry name" value="q2cbj1_9rhob like domain"/>
    <property type="match status" value="1"/>
</dbReference>
<evidence type="ECO:0000256" key="2">
    <source>
        <dbReference type="ARBA" id="ARBA00002035"/>
    </source>
</evidence>
<evidence type="ECO:0000256" key="3">
    <source>
        <dbReference type="ARBA" id="ARBA00004319"/>
    </source>
</evidence>
<dbReference type="EC" id="1.14.11.2" evidence="5"/>
<dbReference type="EMBL" id="AP029263">
    <property type="protein sequence ID" value="BFF93079.1"/>
    <property type="molecule type" value="Genomic_DNA"/>
</dbReference>
<comment type="subcellular location">
    <subcellularLocation>
        <location evidence="3">Endoplasmic reticulum lumen</location>
    </subcellularLocation>
</comment>
<evidence type="ECO:0000313" key="15">
    <source>
        <dbReference type="EMBL" id="BFF93079.1"/>
    </source>
</evidence>
<keyword evidence="13" id="KW-0732">Signal</keyword>
<accession>A0AAU9FBK4</accession>
<dbReference type="InterPro" id="IPR045054">
    <property type="entry name" value="P4HA-like"/>
</dbReference>
<dbReference type="PANTHER" id="PTHR10869:SF244">
    <property type="entry name" value="PROLYL 4-HYDROXYLASE SUBUNIT ALPHA-2"/>
    <property type="match status" value="1"/>
</dbReference>
<dbReference type="SMART" id="SM00702">
    <property type="entry name" value="P4Hc"/>
    <property type="match status" value="1"/>
</dbReference>
<gene>
    <name evidence="15" type="ORF">DMAD_10998</name>
</gene>
<comment type="function">
    <text evidence="2">Catalyzes the post-translational formation of 4-hydroxyproline in -Xaa-Pro-Gly- sequences in collagens and other proteins.</text>
</comment>
<dbReference type="Pfam" id="PF13640">
    <property type="entry name" value="2OG-FeII_Oxy_3"/>
    <property type="match status" value="1"/>
</dbReference>
<dbReference type="InterPro" id="IPR013547">
    <property type="entry name" value="P4H_N"/>
</dbReference>
<dbReference type="InterPro" id="IPR044862">
    <property type="entry name" value="Pro_4_hyd_alph_FE2OG_OXY"/>
</dbReference>
<keyword evidence="10" id="KW-0560">Oxidoreductase</keyword>
<evidence type="ECO:0000256" key="5">
    <source>
        <dbReference type="ARBA" id="ARBA00012269"/>
    </source>
</evidence>
<evidence type="ECO:0000256" key="10">
    <source>
        <dbReference type="ARBA" id="ARBA00023002"/>
    </source>
</evidence>
<keyword evidence="8" id="KW-0847">Vitamin C</keyword>
<evidence type="ECO:0000256" key="12">
    <source>
        <dbReference type="ARBA" id="ARBA00023180"/>
    </source>
</evidence>
<evidence type="ECO:0000256" key="7">
    <source>
        <dbReference type="ARBA" id="ARBA00022824"/>
    </source>
</evidence>
<evidence type="ECO:0000256" key="11">
    <source>
        <dbReference type="ARBA" id="ARBA00023004"/>
    </source>
</evidence>
<dbReference type="GO" id="GO:0004656">
    <property type="term" value="F:procollagen-proline 4-dioxygenase activity"/>
    <property type="evidence" value="ECO:0007669"/>
    <property type="project" value="UniProtKB-EC"/>
</dbReference>
<dbReference type="EMBL" id="AP029263">
    <property type="protein sequence ID" value="BFF93078.1"/>
    <property type="molecule type" value="Genomic_DNA"/>
</dbReference>
<proteinExistence type="inferred from homology"/>
<feature type="chain" id="PRO_5044713092" description="procollagen-proline 4-dioxygenase" evidence="13">
    <location>
        <begin position="21"/>
        <end position="519"/>
    </location>
</feature>
<keyword evidence="9" id="KW-0223">Dioxygenase</keyword>
<protein>
    <recommendedName>
        <fullName evidence="5">procollagen-proline 4-dioxygenase</fullName>
        <ecNumber evidence="5">1.14.11.2</ecNumber>
    </recommendedName>
</protein>
<evidence type="ECO:0000256" key="6">
    <source>
        <dbReference type="ARBA" id="ARBA00022723"/>
    </source>
</evidence>
<dbReference type="PROSITE" id="PS51471">
    <property type="entry name" value="FE2OG_OXY"/>
    <property type="match status" value="1"/>
</dbReference>
<evidence type="ECO:0000313" key="16">
    <source>
        <dbReference type="Proteomes" id="UP001500889"/>
    </source>
</evidence>
<dbReference type="PANTHER" id="PTHR10869">
    <property type="entry name" value="PROLYL 4-HYDROXYLASE ALPHA SUBUNIT"/>
    <property type="match status" value="1"/>
</dbReference>
<dbReference type="FunFam" id="2.60.120.620:FF:000011">
    <property type="entry name" value="Prolyl alpha subunit"/>
    <property type="match status" value="1"/>
</dbReference>
<dbReference type="AlphaFoldDB" id="A0AAU9FBK4"/>
<keyword evidence="11" id="KW-0408">Iron</keyword>
<feature type="signal peptide" evidence="13">
    <location>
        <begin position="1"/>
        <end position="20"/>
    </location>
</feature>
<dbReference type="GO" id="GO:0005506">
    <property type="term" value="F:iron ion binding"/>
    <property type="evidence" value="ECO:0007669"/>
    <property type="project" value="InterPro"/>
</dbReference>
<reference evidence="15 16" key="1">
    <citation type="submission" date="2024-02" db="EMBL/GenBank/DDBJ databases">
        <title>A chromosome-level genome assembly of Drosophila madeirensis, a fruit fly species endemic to Madeira island.</title>
        <authorList>
            <person name="Tomihara K."/>
            <person name="Llopart A."/>
            <person name="Yamamoto D."/>
        </authorList>
    </citation>
    <scope>NUCLEOTIDE SEQUENCE [LARGE SCALE GENOMIC DNA]</scope>
    <source>
        <strain evidence="15 16">RF1</strain>
    </source>
</reference>
<evidence type="ECO:0000256" key="8">
    <source>
        <dbReference type="ARBA" id="ARBA00022896"/>
    </source>
</evidence>
<evidence type="ECO:0000256" key="1">
    <source>
        <dbReference type="ARBA" id="ARBA00001961"/>
    </source>
</evidence>
<dbReference type="InterPro" id="IPR005123">
    <property type="entry name" value="Oxoglu/Fe-dep_dioxygenase_dom"/>
</dbReference>
<dbReference type="EMBL" id="AP029263">
    <property type="protein sequence ID" value="BFF93080.1"/>
    <property type="molecule type" value="Genomic_DNA"/>
</dbReference>
<evidence type="ECO:0000256" key="9">
    <source>
        <dbReference type="ARBA" id="ARBA00022964"/>
    </source>
</evidence>
<name>A0AAU9FBK4_DROMD</name>
<dbReference type="Proteomes" id="UP001500889">
    <property type="component" value="Chromosome O"/>
</dbReference>
<dbReference type="InterPro" id="IPR011990">
    <property type="entry name" value="TPR-like_helical_dom_sf"/>
</dbReference>
<dbReference type="InterPro" id="IPR006620">
    <property type="entry name" value="Pro_4_hyd_alph"/>
</dbReference>
<keyword evidence="7" id="KW-0256">Endoplasmic reticulum</keyword>
<evidence type="ECO:0000259" key="14">
    <source>
        <dbReference type="PROSITE" id="PS51471"/>
    </source>
</evidence>
<dbReference type="Gene3D" id="6.10.140.1460">
    <property type="match status" value="1"/>
</dbReference>
<evidence type="ECO:0000256" key="13">
    <source>
        <dbReference type="SAM" id="SignalP"/>
    </source>
</evidence>
<comment type="similarity">
    <text evidence="4">Belongs to the P4HA family.</text>
</comment>
<feature type="domain" description="Fe2OG dioxygenase" evidence="14">
    <location>
        <begin position="402"/>
        <end position="506"/>
    </location>
</feature>
<keyword evidence="6" id="KW-0479">Metal-binding</keyword>
<dbReference type="Gene3D" id="1.25.40.10">
    <property type="entry name" value="Tetratricopeptide repeat domain"/>
    <property type="match status" value="1"/>
</dbReference>
<dbReference type="Pfam" id="PF08336">
    <property type="entry name" value="P4Ha_N"/>
    <property type="match status" value="1"/>
</dbReference>